<evidence type="ECO:0000313" key="2">
    <source>
        <dbReference type="Proteomes" id="UP000232654"/>
    </source>
</evidence>
<reference evidence="1 2" key="1">
    <citation type="submission" date="2017-12" db="EMBL/GenBank/DDBJ databases">
        <title>Bifidobacterium longum APC/DPC strains.</title>
        <authorList>
            <person name="Arboleya S."/>
        </authorList>
    </citation>
    <scope>NUCLEOTIDE SEQUENCE [LARGE SCALE GENOMIC DNA]</scope>
    <source>
        <strain evidence="1 2">APC1503</strain>
    </source>
</reference>
<dbReference type="Proteomes" id="UP000232654">
    <property type="component" value="Unassembled WGS sequence"/>
</dbReference>
<protein>
    <recommendedName>
        <fullName evidence="3">Nucleotidyl transferase AbiEii/AbiGii toxin family protein</fullName>
    </recommendedName>
</protein>
<dbReference type="Pfam" id="PF08843">
    <property type="entry name" value="AbiEii"/>
    <property type="match status" value="1"/>
</dbReference>
<sequence length="350" mass="39840">MESNEPKRPNSFKRLKQLIDRQTIRLSDTAKAKTFRKNFIAGVLGQMIPDGAYLKGGSAISLRYPLSESRVSRDIDTAYSGSEEEFEESFAKKLQEGWQGFAGSFEHAERKHTPAGIQLDTLSVHLDYMGIRFATINFEASPDLGDHLPDAEYRMDNDMREIFQSMGFDMAPARMMDIDAQLAEKLNGLSRENRNGKDLYDIETIMRHHTPDLGLLRDNSRIAERRDQGHDTKIIPDSKKAEYLATYTRAGGRNKEQCWTLAQRLLSEVDLDCSDEWHEYWGENAPLLEDSADLAEAEQAETDRIRSEQMRAAAKRIADGMPEPGGEIHVDSYRKADGTVVRGYNRRRSR</sequence>
<accession>A0A2N0T3B7</accession>
<proteinExistence type="predicted"/>
<name>A0A2N0T3B7_BIFLN</name>
<dbReference type="AlphaFoldDB" id="A0A2N0T3B7"/>
<evidence type="ECO:0008006" key="3">
    <source>
        <dbReference type="Google" id="ProtNLM"/>
    </source>
</evidence>
<organism evidence="1 2">
    <name type="scientific">Bifidobacterium longum</name>
    <dbReference type="NCBI Taxonomy" id="216816"/>
    <lineage>
        <taxon>Bacteria</taxon>
        <taxon>Bacillati</taxon>
        <taxon>Actinomycetota</taxon>
        <taxon>Actinomycetes</taxon>
        <taxon>Bifidobacteriales</taxon>
        <taxon>Bifidobacteriaceae</taxon>
        <taxon>Bifidobacterium</taxon>
    </lineage>
</organism>
<dbReference type="EMBL" id="PJDT01000009">
    <property type="protein sequence ID" value="PKC90525.1"/>
    <property type="molecule type" value="Genomic_DNA"/>
</dbReference>
<dbReference type="RefSeq" id="WP_101011050.1">
    <property type="nucleotide sequence ID" value="NZ_PJDT01000009.1"/>
</dbReference>
<evidence type="ECO:0000313" key="1">
    <source>
        <dbReference type="EMBL" id="PKC90525.1"/>
    </source>
</evidence>
<comment type="caution">
    <text evidence="1">The sequence shown here is derived from an EMBL/GenBank/DDBJ whole genome shotgun (WGS) entry which is preliminary data.</text>
</comment>
<dbReference type="InterPro" id="IPR014942">
    <property type="entry name" value="AbiEii"/>
</dbReference>
<gene>
    <name evidence="1" type="ORF">APC1503_0419</name>
</gene>